<sequence length="427" mass="49023">MVKKIEFLLVGNRGEKSLSDYRRAVLTGYCILVSFTTALYYIIVNWLYNFNPAVYFYYILIVILPIALWLNRMGRHWFAKSVILLIVNFVVFAFSSREPPVPSAFLFFIMCSLMALVLFDAREKKSTALFLSLSAGLYLLARFTEFSLVPPRPIDSEYLVKAYNNNLVIVYSFSVLAVYFLVKINYTVEASLEHREKQILEKNKILTKTNEELDRFIYSTSHDLRAPLNSIEGLLNLSEKTNEAYDLKMYHQMMRERIRKLESVLGNISQYSKNAKLEIEKKHINLKEYVNRALFDVRYMEAADRVRVDVDIPDSVVVETDPMRLSIILNNLISNAFKYSDQAKEDPYIIIRGFLASSRITIIISDNGEGIDEDQQPKIFSMFYRGTTRSTGSGLGLYLVKETVEKLGGSITLSSVRGRGTTFTVVL</sequence>
<keyword evidence="3" id="KW-0597">Phosphoprotein</keyword>
<dbReference type="InterPro" id="IPR036097">
    <property type="entry name" value="HisK_dim/P_sf"/>
</dbReference>
<keyword evidence="7" id="KW-1133">Transmembrane helix</keyword>
<name>A0ABW3JZ45_9BACT</name>
<evidence type="ECO:0000313" key="9">
    <source>
        <dbReference type="EMBL" id="MFD0999250.1"/>
    </source>
</evidence>
<feature type="transmembrane region" description="Helical" evidence="7">
    <location>
        <begin position="77"/>
        <end position="95"/>
    </location>
</feature>
<dbReference type="EC" id="2.7.13.3" evidence="2"/>
<keyword evidence="10" id="KW-1185">Reference proteome</keyword>
<evidence type="ECO:0000313" key="10">
    <source>
        <dbReference type="Proteomes" id="UP001597112"/>
    </source>
</evidence>
<evidence type="ECO:0000256" key="3">
    <source>
        <dbReference type="ARBA" id="ARBA00022553"/>
    </source>
</evidence>
<gene>
    <name evidence="9" type="ORF">ACFQ21_08030</name>
</gene>
<dbReference type="PROSITE" id="PS50109">
    <property type="entry name" value="HIS_KIN"/>
    <property type="match status" value="1"/>
</dbReference>
<protein>
    <recommendedName>
        <fullName evidence="2">histidine kinase</fullName>
        <ecNumber evidence="2">2.7.13.3</ecNumber>
    </recommendedName>
</protein>
<keyword evidence="5 9" id="KW-0418">Kinase</keyword>
<dbReference type="RefSeq" id="WP_377577356.1">
    <property type="nucleotide sequence ID" value="NZ_JBHTKA010000001.1"/>
</dbReference>
<feature type="transmembrane region" description="Helical" evidence="7">
    <location>
        <begin position="163"/>
        <end position="182"/>
    </location>
</feature>
<dbReference type="PANTHER" id="PTHR43711">
    <property type="entry name" value="TWO-COMPONENT HISTIDINE KINASE"/>
    <property type="match status" value="1"/>
</dbReference>
<evidence type="ECO:0000256" key="4">
    <source>
        <dbReference type="ARBA" id="ARBA00022679"/>
    </source>
</evidence>
<dbReference type="Proteomes" id="UP001597112">
    <property type="component" value="Unassembled WGS sequence"/>
</dbReference>
<dbReference type="InterPro" id="IPR005467">
    <property type="entry name" value="His_kinase_dom"/>
</dbReference>
<feature type="transmembrane region" description="Helical" evidence="7">
    <location>
        <begin position="26"/>
        <end position="48"/>
    </location>
</feature>
<evidence type="ECO:0000256" key="5">
    <source>
        <dbReference type="ARBA" id="ARBA00022777"/>
    </source>
</evidence>
<dbReference type="Pfam" id="PF02518">
    <property type="entry name" value="HATPase_c"/>
    <property type="match status" value="1"/>
</dbReference>
<proteinExistence type="predicted"/>
<evidence type="ECO:0000259" key="8">
    <source>
        <dbReference type="PROSITE" id="PS50109"/>
    </source>
</evidence>
<organism evidence="9 10">
    <name type="scientific">Ohtaekwangia kribbensis</name>
    <dbReference type="NCBI Taxonomy" id="688913"/>
    <lineage>
        <taxon>Bacteria</taxon>
        <taxon>Pseudomonadati</taxon>
        <taxon>Bacteroidota</taxon>
        <taxon>Cytophagia</taxon>
        <taxon>Cytophagales</taxon>
        <taxon>Fulvivirgaceae</taxon>
        <taxon>Ohtaekwangia</taxon>
    </lineage>
</organism>
<feature type="transmembrane region" description="Helical" evidence="7">
    <location>
        <begin position="101"/>
        <end position="119"/>
    </location>
</feature>
<dbReference type="PRINTS" id="PR00344">
    <property type="entry name" value="BCTRLSENSOR"/>
</dbReference>
<dbReference type="GO" id="GO:0016301">
    <property type="term" value="F:kinase activity"/>
    <property type="evidence" value="ECO:0007669"/>
    <property type="project" value="UniProtKB-KW"/>
</dbReference>
<dbReference type="Pfam" id="PF00512">
    <property type="entry name" value="HisKA"/>
    <property type="match status" value="1"/>
</dbReference>
<evidence type="ECO:0000256" key="1">
    <source>
        <dbReference type="ARBA" id="ARBA00000085"/>
    </source>
</evidence>
<reference evidence="10" key="1">
    <citation type="journal article" date="2019" name="Int. J. Syst. Evol. Microbiol.">
        <title>The Global Catalogue of Microorganisms (GCM) 10K type strain sequencing project: providing services to taxonomists for standard genome sequencing and annotation.</title>
        <authorList>
            <consortium name="The Broad Institute Genomics Platform"/>
            <consortium name="The Broad Institute Genome Sequencing Center for Infectious Disease"/>
            <person name="Wu L."/>
            <person name="Ma J."/>
        </authorList>
    </citation>
    <scope>NUCLEOTIDE SEQUENCE [LARGE SCALE GENOMIC DNA]</scope>
    <source>
        <strain evidence="10">CCUG 58938</strain>
    </source>
</reference>
<accession>A0ABW3JZ45</accession>
<dbReference type="Gene3D" id="3.30.565.10">
    <property type="entry name" value="Histidine kinase-like ATPase, C-terminal domain"/>
    <property type="match status" value="1"/>
</dbReference>
<dbReference type="CDD" id="cd00082">
    <property type="entry name" value="HisKA"/>
    <property type="match status" value="1"/>
</dbReference>
<evidence type="ECO:0000256" key="6">
    <source>
        <dbReference type="ARBA" id="ARBA00023012"/>
    </source>
</evidence>
<feature type="transmembrane region" description="Helical" evidence="7">
    <location>
        <begin position="126"/>
        <end position="143"/>
    </location>
</feature>
<dbReference type="PANTHER" id="PTHR43711:SF1">
    <property type="entry name" value="HISTIDINE KINASE 1"/>
    <property type="match status" value="1"/>
</dbReference>
<keyword evidence="6" id="KW-0902">Two-component regulatory system</keyword>
<dbReference type="InterPro" id="IPR036890">
    <property type="entry name" value="HATPase_C_sf"/>
</dbReference>
<dbReference type="InterPro" id="IPR050736">
    <property type="entry name" value="Sensor_HK_Regulatory"/>
</dbReference>
<evidence type="ECO:0000256" key="2">
    <source>
        <dbReference type="ARBA" id="ARBA00012438"/>
    </source>
</evidence>
<dbReference type="InterPro" id="IPR003661">
    <property type="entry name" value="HisK_dim/P_dom"/>
</dbReference>
<keyword evidence="7" id="KW-0812">Transmembrane</keyword>
<comment type="catalytic activity">
    <reaction evidence="1">
        <text>ATP + protein L-histidine = ADP + protein N-phospho-L-histidine.</text>
        <dbReference type="EC" id="2.7.13.3"/>
    </reaction>
</comment>
<dbReference type="SMART" id="SM00387">
    <property type="entry name" value="HATPase_c"/>
    <property type="match status" value="1"/>
</dbReference>
<evidence type="ECO:0000256" key="7">
    <source>
        <dbReference type="SAM" id="Phobius"/>
    </source>
</evidence>
<comment type="caution">
    <text evidence="9">The sequence shown here is derived from an EMBL/GenBank/DDBJ whole genome shotgun (WGS) entry which is preliminary data.</text>
</comment>
<dbReference type="CDD" id="cd00075">
    <property type="entry name" value="HATPase"/>
    <property type="match status" value="1"/>
</dbReference>
<keyword evidence="4" id="KW-0808">Transferase</keyword>
<feature type="transmembrane region" description="Helical" evidence="7">
    <location>
        <begin position="54"/>
        <end position="70"/>
    </location>
</feature>
<feature type="domain" description="Histidine kinase" evidence="8">
    <location>
        <begin position="219"/>
        <end position="427"/>
    </location>
</feature>
<dbReference type="EMBL" id="JBHTKA010000001">
    <property type="protein sequence ID" value="MFD0999250.1"/>
    <property type="molecule type" value="Genomic_DNA"/>
</dbReference>
<dbReference type="Gene3D" id="1.10.287.130">
    <property type="match status" value="1"/>
</dbReference>
<dbReference type="SUPFAM" id="SSF55874">
    <property type="entry name" value="ATPase domain of HSP90 chaperone/DNA topoisomerase II/histidine kinase"/>
    <property type="match status" value="1"/>
</dbReference>
<keyword evidence="7" id="KW-0472">Membrane</keyword>
<dbReference type="InterPro" id="IPR004358">
    <property type="entry name" value="Sig_transdc_His_kin-like_C"/>
</dbReference>
<dbReference type="SMART" id="SM00388">
    <property type="entry name" value="HisKA"/>
    <property type="match status" value="1"/>
</dbReference>
<dbReference type="InterPro" id="IPR003594">
    <property type="entry name" value="HATPase_dom"/>
</dbReference>
<dbReference type="SUPFAM" id="SSF47384">
    <property type="entry name" value="Homodimeric domain of signal transducing histidine kinase"/>
    <property type="match status" value="1"/>
</dbReference>